<evidence type="ECO:0000313" key="3">
    <source>
        <dbReference type="Proteomes" id="UP000176568"/>
    </source>
</evidence>
<name>A0A1F4Y3G2_9BACT</name>
<dbReference type="AlphaFoldDB" id="A0A1F4Y3G2"/>
<feature type="transmembrane region" description="Helical" evidence="1">
    <location>
        <begin position="21"/>
        <end position="42"/>
    </location>
</feature>
<dbReference type="EMBL" id="MEXB01000009">
    <property type="protein sequence ID" value="OGC88316.1"/>
    <property type="molecule type" value="Genomic_DNA"/>
</dbReference>
<keyword evidence="1" id="KW-0812">Transmembrane</keyword>
<sequence length="89" mass="9556">MYNKYVKHVQAKAPHHRRQHAVQFAGLFTALAFVVWVTTLGVRFGTSVNSGQVANNDQQTQLAGAGAVGDTSQTGIEVVGTTTTTFSNY</sequence>
<protein>
    <submittedName>
        <fullName evidence="2">Uncharacterized protein</fullName>
    </submittedName>
</protein>
<accession>A0A1F4Y3G2</accession>
<organism evidence="2 3">
    <name type="scientific">Candidatus Adlerbacteria bacterium RIFOXYC1_FULL_48_26</name>
    <dbReference type="NCBI Taxonomy" id="1797247"/>
    <lineage>
        <taxon>Bacteria</taxon>
        <taxon>Candidatus Adleribacteriota</taxon>
    </lineage>
</organism>
<keyword evidence="1" id="KW-0472">Membrane</keyword>
<evidence type="ECO:0000256" key="1">
    <source>
        <dbReference type="SAM" id="Phobius"/>
    </source>
</evidence>
<evidence type="ECO:0000313" key="2">
    <source>
        <dbReference type="EMBL" id="OGC88316.1"/>
    </source>
</evidence>
<comment type="caution">
    <text evidence="2">The sequence shown here is derived from an EMBL/GenBank/DDBJ whole genome shotgun (WGS) entry which is preliminary data.</text>
</comment>
<gene>
    <name evidence="2" type="ORF">A2419_00435</name>
</gene>
<reference evidence="2 3" key="1">
    <citation type="journal article" date="2016" name="Nat. Commun.">
        <title>Thousands of microbial genomes shed light on interconnected biogeochemical processes in an aquifer system.</title>
        <authorList>
            <person name="Anantharaman K."/>
            <person name="Brown C.T."/>
            <person name="Hug L.A."/>
            <person name="Sharon I."/>
            <person name="Castelle C.J."/>
            <person name="Probst A.J."/>
            <person name="Thomas B.C."/>
            <person name="Singh A."/>
            <person name="Wilkins M.J."/>
            <person name="Karaoz U."/>
            <person name="Brodie E.L."/>
            <person name="Williams K.H."/>
            <person name="Hubbard S.S."/>
            <person name="Banfield J.F."/>
        </authorList>
    </citation>
    <scope>NUCLEOTIDE SEQUENCE [LARGE SCALE GENOMIC DNA]</scope>
</reference>
<dbReference type="Proteomes" id="UP000176568">
    <property type="component" value="Unassembled WGS sequence"/>
</dbReference>
<proteinExistence type="predicted"/>
<dbReference type="STRING" id="1797247.A2419_00435"/>
<keyword evidence="1" id="KW-1133">Transmembrane helix</keyword>